<dbReference type="AlphaFoldDB" id="A0A843XRH6"/>
<evidence type="ECO:0000313" key="2">
    <source>
        <dbReference type="EMBL" id="MQM21763.1"/>
    </source>
</evidence>
<protein>
    <submittedName>
        <fullName evidence="2">Uncharacterized protein</fullName>
    </submittedName>
</protein>
<sequence>MDTSTPEGLIGNTNSQTISCSQQFRTYNSNTGVRVSRTDDTDLNGTTLYRDKLRAQQTHVPGSQRTWGTRLERHSGIGAGPPHSASTKHDIYINTFYYQL</sequence>
<organism evidence="2 3">
    <name type="scientific">Colocasia esculenta</name>
    <name type="common">Wild taro</name>
    <name type="synonym">Arum esculentum</name>
    <dbReference type="NCBI Taxonomy" id="4460"/>
    <lineage>
        <taxon>Eukaryota</taxon>
        <taxon>Viridiplantae</taxon>
        <taxon>Streptophyta</taxon>
        <taxon>Embryophyta</taxon>
        <taxon>Tracheophyta</taxon>
        <taxon>Spermatophyta</taxon>
        <taxon>Magnoliopsida</taxon>
        <taxon>Liliopsida</taxon>
        <taxon>Araceae</taxon>
        <taxon>Aroideae</taxon>
        <taxon>Colocasieae</taxon>
        <taxon>Colocasia</taxon>
    </lineage>
</organism>
<comment type="caution">
    <text evidence="2">The sequence shown here is derived from an EMBL/GenBank/DDBJ whole genome shotgun (WGS) entry which is preliminary data.</text>
</comment>
<name>A0A843XRH6_COLES</name>
<feature type="non-terminal residue" evidence="2">
    <location>
        <position position="1"/>
    </location>
</feature>
<dbReference type="EMBL" id="NMUH01011553">
    <property type="protein sequence ID" value="MQM21763.1"/>
    <property type="molecule type" value="Genomic_DNA"/>
</dbReference>
<reference evidence="2" key="1">
    <citation type="submission" date="2017-07" db="EMBL/GenBank/DDBJ databases">
        <title>Taro Niue Genome Assembly and Annotation.</title>
        <authorList>
            <person name="Atibalentja N."/>
            <person name="Keating K."/>
            <person name="Fields C.J."/>
        </authorList>
    </citation>
    <scope>NUCLEOTIDE SEQUENCE</scope>
    <source>
        <strain evidence="2">Niue_2</strain>
        <tissue evidence="2">Leaf</tissue>
    </source>
</reference>
<dbReference type="Proteomes" id="UP000652761">
    <property type="component" value="Unassembled WGS sequence"/>
</dbReference>
<feature type="compositionally biased region" description="Polar residues" evidence="1">
    <location>
        <begin position="56"/>
        <end position="67"/>
    </location>
</feature>
<evidence type="ECO:0000313" key="3">
    <source>
        <dbReference type="Proteomes" id="UP000652761"/>
    </source>
</evidence>
<keyword evidence="3" id="KW-1185">Reference proteome</keyword>
<gene>
    <name evidence="2" type="ORF">Taro_054808</name>
</gene>
<proteinExistence type="predicted"/>
<feature type="region of interest" description="Disordered" evidence="1">
    <location>
        <begin position="56"/>
        <end position="85"/>
    </location>
</feature>
<accession>A0A843XRH6</accession>
<evidence type="ECO:0000256" key="1">
    <source>
        <dbReference type="SAM" id="MobiDB-lite"/>
    </source>
</evidence>